<keyword evidence="1" id="KW-0732">Signal</keyword>
<dbReference type="EMBL" id="CP022022">
    <property type="protein sequence ID" value="ASF41648.1"/>
    <property type="molecule type" value="Genomic_DNA"/>
</dbReference>
<dbReference type="InterPro" id="IPR050955">
    <property type="entry name" value="Plant_Biomass_Hydrol_Est"/>
</dbReference>
<dbReference type="KEGG" id="capn:CBG49_00320"/>
<keyword evidence="4" id="KW-1185">Reference proteome</keyword>
<proteinExistence type="predicted"/>
<feature type="domain" description="Phospholipase/carboxylesterase/thioesterase" evidence="2">
    <location>
        <begin position="79"/>
        <end position="275"/>
    </location>
</feature>
<sequence>MNKKNDIYIKNNPFSSISFMAYPSLEVRGLNTKLLGLCLLLFFLSLPLSAQNEVFAKKRYITAQQDTMPYRFLQPEQLKEGKKYPLVLFLHGAGERGNDNESQLRNGGTVFSNPANRDKYPCFVLFPQCPEGAYWSLEKRPDQGYKNTANPLPKEVPITKHLRLVKELLDETLATYPIDPKRVYIMGISMGAIATLDMVYRFPDTFAKAVSICGATNIERMREFKGKTQFRFYHGDIDDVIPVTYSREAYKALKTTGKKAEYIEFYGANHNAWHPAFNTPDFLQWTFKKK</sequence>
<dbReference type="RefSeq" id="WP_088592877.1">
    <property type="nucleotide sequence ID" value="NZ_CP022022.1"/>
</dbReference>
<dbReference type="Proteomes" id="UP000197007">
    <property type="component" value="Chromosome"/>
</dbReference>
<evidence type="ECO:0000313" key="4">
    <source>
        <dbReference type="Proteomes" id="UP000197007"/>
    </source>
</evidence>
<dbReference type="InterPro" id="IPR029058">
    <property type="entry name" value="AB_hydrolase_fold"/>
</dbReference>
<dbReference type="PANTHER" id="PTHR43037">
    <property type="entry name" value="UNNAMED PRODUCT-RELATED"/>
    <property type="match status" value="1"/>
</dbReference>
<evidence type="ECO:0000256" key="1">
    <source>
        <dbReference type="ARBA" id="ARBA00022729"/>
    </source>
</evidence>
<name>A0A1Z4BK48_9FLAO</name>
<dbReference type="PANTHER" id="PTHR43037:SF1">
    <property type="entry name" value="BLL1128 PROTEIN"/>
    <property type="match status" value="1"/>
</dbReference>
<evidence type="ECO:0000259" key="2">
    <source>
        <dbReference type="Pfam" id="PF02230"/>
    </source>
</evidence>
<organism evidence="3 4">
    <name type="scientific">Capnocytophaga endodontalis</name>
    <dbReference type="NCBI Taxonomy" id="2708117"/>
    <lineage>
        <taxon>Bacteria</taxon>
        <taxon>Pseudomonadati</taxon>
        <taxon>Bacteroidota</taxon>
        <taxon>Flavobacteriia</taxon>
        <taxon>Flavobacteriales</taxon>
        <taxon>Flavobacteriaceae</taxon>
        <taxon>Capnocytophaga</taxon>
    </lineage>
</organism>
<reference evidence="4" key="1">
    <citation type="submission" date="2017-06" db="EMBL/GenBank/DDBJ databases">
        <title>Complete genome sequence of Capnocytophaga sp. KCOM 1579 (=ChDC OS43) isolated from a human refractory periapical abscess lesion.</title>
        <authorList>
            <person name="Kook J.-K."/>
            <person name="Park S.-N."/>
            <person name="Lim Y.K."/>
            <person name="Roh H."/>
        </authorList>
    </citation>
    <scope>NUCLEOTIDE SEQUENCE [LARGE SCALE GENOMIC DNA]</scope>
    <source>
        <strain evidence="4">ChDC OS43</strain>
    </source>
</reference>
<accession>A0A1Z4BK48</accession>
<protein>
    <submittedName>
        <fullName evidence="3">Phospholipase</fullName>
    </submittedName>
</protein>
<evidence type="ECO:0000313" key="3">
    <source>
        <dbReference type="EMBL" id="ASF41648.1"/>
    </source>
</evidence>
<dbReference type="GO" id="GO:0016787">
    <property type="term" value="F:hydrolase activity"/>
    <property type="evidence" value="ECO:0007669"/>
    <property type="project" value="InterPro"/>
</dbReference>
<dbReference type="AlphaFoldDB" id="A0A1Z4BK48"/>
<gene>
    <name evidence="3" type="ORF">CBG49_00320</name>
</gene>
<dbReference type="Pfam" id="PF02230">
    <property type="entry name" value="Abhydrolase_2"/>
    <property type="match status" value="1"/>
</dbReference>
<dbReference type="InterPro" id="IPR003140">
    <property type="entry name" value="PLipase/COase/thioEstase"/>
</dbReference>
<dbReference type="SUPFAM" id="SSF53474">
    <property type="entry name" value="alpha/beta-Hydrolases"/>
    <property type="match status" value="1"/>
</dbReference>
<dbReference type="Gene3D" id="3.40.50.1820">
    <property type="entry name" value="alpha/beta hydrolase"/>
    <property type="match status" value="1"/>
</dbReference>